<dbReference type="AlphaFoldDB" id="A0A8T2M1E9"/>
<name>A0A8T2M1E9_ASTMX</name>
<comment type="caution">
    <text evidence="1">The sequence shown here is derived from an EMBL/GenBank/DDBJ whole genome shotgun (WGS) entry which is preliminary data.</text>
</comment>
<sequence>MYVPGLYKIFDEVLGIGFWSLVLFLTEEKILLFSLQRKEEEAAESTTKSKEKSIFFFSSTVYICSSYVHQTEQS</sequence>
<protein>
    <submittedName>
        <fullName evidence="1">Uncharacterized protein</fullName>
    </submittedName>
</protein>
<gene>
    <name evidence="1" type="ORF">AMEX_G5939</name>
</gene>
<organism evidence="1 2">
    <name type="scientific">Astyanax mexicanus</name>
    <name type="common">Blind cave fish</name>
    <name type="synonym">Astyanax fasciatus mexicanus</name>
    <dbReference type="NCBI Taxonomy" id="7994"/>
    <lineage>
        <taxon>Eukaryota</taxon>
        <taxon>Metazoa</taxon>
        <taxon>Chordata</taxon>
        <taxon>Craniata</taxon>
        <taxon>Vertebrata</taxon>
        <taxon>Euteleostomi</taxon>
        <taxon>Actinopterygii</taxon>
        <taxon>Neopterygii</taxon>
        <taxon>Teleostei</taxon>
        <taxon>Ostariophysi</taxon>
        <taxon>Characiformes</taxon>
        <taxon>Characoidei</taxon>
        <taxon>Acestrorhamphidae</taxon>
        <taxon>Acestrorhamphinae</taxon>
        <taxon>Astyanax</taxon>
    </lineage>
</organism>
<accession>A0A8T2M1E9</accession>
<dbReference type="Proteomes" id="UP000752171">
    <property type="component" value="Unassembled WGS sequence"/>
</dbReference>
<reference evidence="1 2" key="1">
    <citation type="submission" date="2021-07" db="EMBL/GenBank/DDBJ databases">
        <authorList>
            <person name="Imarazene B."/>
            <person name="Zahm M."/>
            <person name="Klopp C."/>
            <person name="Cabau C."/>
            <person name="Beille S."/>
            <person name="Jouanno E."/>
            <person name="Castinel A."/>
            <person name="Lluch J."/>
            <person name="Gil L."/>
            <person name="Kuchtly C."/>
            <person name="Lopez Roques C."/>
            <person name="Donnadieu C."/>
            <person name="Parrinello H."/>
            <person name="Journot L."/>
            <person name="Du K."/>
            <person name="Schartl M."/>
            <person name="Retaux S."/>
            <person name="Guiguen Y."/>
        </authorList>
    </citation>
    <scope>NUCLEOTIDE SEQUENCE [LARGE SCALE GENOMIC DNA]</scope>
    <source>
        <strain evidence="1">Pach_M1</strain>
        <tissue evidence="1">Testis</tissue>
    </source>
</reference>
<proteinExistence type="predicted"/>
<dbReference type="EMBL" id="JAICCE010000004">
    <property type="protein sequence ID" value="KAG9278133.1"/>
    <property type="molecule type" value="Genomic_DNA"/>
</dbReference>
<evidence type="ECO:0000313" key="2">
    <source>
        <dbReference type="Proteomes" id="UP000752171"/>
    </source>
</evidence>
<evidence type="ECO:0000313" key="1">
    <source>
        <dbReference type="EMBL" id="KAG9278133.1"/>
    </source>
</evidence>